<evidence type="ECO:0000313" key="2">
    <source>
        <dbReference type="Proteomes" id="UP000559256"/>
    </source>
</evidence>
<accession>A0A8H5GQ35</accession>
<dbReference type="Proteomes" id="UP000559256">
    <property type="component" value="Unassembled WGS sequence"/>
</dbReference>
<protein>
    <submittedName>
        <fullName evidence="1">Uncharacterized protein</fullName>
    </submittedName>
</protein>
<gene>
    <name evidence="1" type="ORF">D9758_002842</name>
</gene>
<reference evidence="1 2" key="1">
    <citation type="journal article" date="2020" name="ISME J.">
        <title>Uncovering the hidden diversity of litter-decomposition mechanisms in mushroom-forming fungi.</title>
        <authorList>
            <person name="Floudas D."/>
            <person name="Bentzer J."/>
            <person name="Ahren D."/>
            <person name="Johansson T."/>
            <person name="Persson P."/>
            <person name="Tunlid A."/>
        </authorList>
    </citation>
    <scope>NUCLEOTIDE SEQUENCE [LARGE SCALE GENOMIC DNA]</scope>
    <source>
        <strain evidence="1 2">CBS 291.85</strain>
    </source>
</reference>
<sequence>MTLPSLTQLELLIAEENVAYWHDAAPLYSSLREFLQRCSSQLHTLKLSAGFYSSDEELLQILSTVPTVAHLELRSLQFQGCMSSFFHSLTLSENPRDDVFLPRLASLRICIDERKNSSRLLWDSGPNSWVNGFPFPDPVDILSMVRSRRISASERLQQYEIRESLTSFDFEVYLDRKRDDCLVEDWAVVNFGRNAEPGFRALAKDGLDLKLRVSSFWSKHHGSEWNLHDHVKY</sequence>
<dbReference type="AlphaFoldDB" id="A0A8H5GQ35"/>
<proteinExistence type="predicted"/>
<dbReference type="EMBL" id="JAACJM010000014">
    <property type="protein sequence ID" value="KAF5368998.1"/>
    <property type="molecule type" value="Genomic_DNA"/>
</dbReference>
<name>A0A8H5GQ35_9AGAR</name>
<evidence type="ECO:0000313" key="1">
    <source>
        <dbReference type="EMBL" id="KAF5368998.1"/>
    </source>
</evidence>
<keyword evidence="2" id="KW-1185">Reference proteome</keyword>
<comment type="caution">
    <text evidence="1">The sequence shown here is derived from an EMBL/GenBank/DDBJ whole genome shotgun (WGS) entry which is preliminary data.</text>
</comment>
<organism evidence="1 2">
    <name type="scientific">Tetrapyrgos nigripes</name>
    <dbReference type="NCBI Taxonomy" id="182062"/>
    <lineage>
        <taxon>Eukaryota</taxon>
        <taxon>Fungi</taxon>
        <taxon>Dikarya</taxon>
        <taxon>Basidiomycota</taxon>
        <taxon>Agaricomycotina</taxon>
        <taxon>Agaricomycetes</taxon>
        <taxon>Agaricomycetidae</taxon>
        <taxon>Agaricales</taxon>
        <taxon>Marasmiineae</taxon>
        <taxon>Marasmiaceae</taxon>
        <taxon>Tetrapyrgos</taxon>
    </lineage>
</organism>